<feature type="compositionally biased region" description="Basic and acidic residues" evidence="1">
    <location>
        <begin position="69"/>
        <end position="78"/>
    </location>
</feature>
<gene>
    <name evidence="2" type="ORF">PISL3812_00901</name>
</gene>
<sequence length="78" mass="9121">MIKSSGERELELHNVPRVKEIEDDKAADDEERRERLKTTASDSDLTPGQRVRKEELEKSTKAEKRRIRVEKSQTEKIS</sequence>
<evidence type="ECO:0000256" key="1">
    <source>
        <dbReference type="SAM" id="MobiDB-lite"/>
    </source>
</evidence>
<dbReference type="AlphaFoldDB" id="A0A0U1LKL4"/>
<feature type="compositionally biased region" description="Basic and acidic residues" evidence="1">
    <location>
        <begin position="1"/>
        <end position="37"/>
    </location>
</feature>
<dbReference type="Proteomes" id="UP000054383">
    <property type="component" value="Unassembled WGS sequence"/>
</dbReference>
<dbReference type="EMBL" id="CVMT01000001">
    <property type="protein sequence ID" value="CRG83548.1"/>
    <property type="molecule type" value="Genomic_DNA"/>
</dbReference>
<accession>A0A0U1LKL4</accession>
<feature type="compositionally biased region" description="Basic and acidic residues" evidence="1">
    <location>
        <begin position="51"/>
        <end position="62"/>
    </location>
</feature>
<protein>
    <submittedName>
        <fullName evidence="2">Uncharacterized protein</fullName>
    </submittedName>
</protein>
<reference evidence="2 3" key="1">
    <citation type="submission" date="2015-04" db="EMBL/GenBank/DDBJ databases">
        <authorList>
            <person name="Syromyatnikov M.Y."/>
            <person name="Popov V.N."/>
        </authorList>
    </citation>
    <scope>NUCLEOTIDE SEQUENCE [LARGE SCALE GENOMIC DNA]</scope>
    <source>
        <strain evidence="2">WF-38-12</strain>
    </source>
</reference>
<evidence type="ECO:0000313" key="2">
    <source>
        <dbReference type="EMBL" id="CRG83548.1"/>
    </source>
</evidence>
<keyword evidence="3" id="KW-1185">Reference proteome</keyword>
<evidence type="ECO:0000313" key="3">
    <source>
        <dbReference type="Proteomes" id="UP000054383"/>
    </source>
</evidence>
<name>A0A0U1LKL4_TALIS</name>
<organism evidence="2 3">
    <name type="scientific">Talaromyces islandicus</name>
    <name type="common">Penicillium islandicum</name>
    <dbReference type="NCBI Taxonomy" id="28573"/>
    <lineage>
        <taxon>Eukaryota</taxon>
        <taxon>Fungi</taxon>
        <taxon>Dikarya</taxon>
        <taxon>Ascomycota</taxon>
        <taxon>Pezizomycotina</taxon>
        <taxon>Eurotiomycetes</taxon>
        <taxon>Eurotiomycetidae</taxon>
        <taxon>Eurotiales</taxon>
        <taxon>Trichocomaceae</taxon>
        <taxon>Talaromyces</taxon>
        <taxon>Talaromyces sect. Islandici</taxon>
    </lineage>
</organism>
<feature type="region of interest" description="Disordered" evidence="1">
    <location>
        <begin position="1"/>
        <end position="78"/>
    </location>
</feature>
<proteinExistence type="predicted"/>